<dbReference type="PANTHER" id="PTHR30033">
    <property type="entry name" value="FLAGELLAR HOOK-ASSOCIATED PROTEIN 1"/>
    <property type="match status" value="1"/>
</dbReference>
<dbReference type="Pfam" id="PF00460">
    <property type="entry name" value="Flg_bb_rod"/>
    <property type="match status" value="1"/>
</dbReference>
<reference evidence="11 12" key="1">
    <citation type="submission" date="2022-03" db="EMBL/GenBank/DDBJ databases">
        <authorList>
            <person name="Koch H."/>
        </authorList>
    </citation>
    <scope>NUCLEOTIDE SEQUENCE [LARGE SCALE GENOMIC DNA]</scope>
    <source>
        <strain evidence="11 12">G1</strain>
    </source>
</reference>
<evidence type="ECO:0000256" key="1">
    <source>
        <dbReference type="ARBA" id="ARBA00004365"/>
    </source>
</evidence>
<dbReference type="PRINTS" id="PR01005">
    <property type="entry name" value="FLGHOOKAP1"/>
</dbReference>
<dbReference type="Pfam" id="PF06429">
    <property type="entry name" value="Flg_bbr_C"/>
    <property type="match status" value="1"/>
</dbReference>
<evidence type="ECO:0000256" key="6">
    <source>
        <dbReference type="ARBA" id="ARBA00023143"/>
    </source>
</evidence>
<comment type="subcellular location">
    <subcellularLocation>
        <location evidence="1 7">Bacterial flagellum</location>
    </subcellularLocation>
    <subcellularLocation>
        <location evidence="2 7">Secreted</location>
    </subcellularLocation>
</comment>
<keyword evidence="6 7" id="KW-0975">Bacterial flagellum</keyword>
<evidence type="ECO:0000313" key="11">
    <source>
        <dbReference type="EMBL" id="CAH2030015.1"/>
    </source>
</evidence>
<dbReference type="SUPFAM" id="SSF64518">
    <property type="entry name" value="Phase 1 flagellin"/>
    <property type="match status" value="1"/>
</dbReference>
<dbReference type="NCBIfam" id="TIGR02492">
    <property type="entry name" value="flgK_ends"/>
    <property type="match status" value="1"/>
</dbReference>
<sequence length="471" mass="49924">MGLSAAFEIGSAGLRIHQVAMEVMSENIANVNTPGYSRQRVILETAPPTTHNGFPLASGVKIATVERYYDALLQKQLVNAGTTSGYNTTTLQVLQQVEPAFNELAKDGLGAAITDFFNAWQDLTLNPIGTAERQTVLSKAEMLTDQFRYASRTLTDAMVTQDESLTSLTSDINAKLKDIAYLNGQIKTTELIHGNANEMRDQRDYLIRQLGESVAVSFVENTDGTTDVSYTDGTGTYSLVSGSTVVNNFTLVANGTLPDPLSTTKHDVQLTPTGGGAAVTIAPTTGKLGATLVMRDTTLQGYLTDLDTLANSIVSDVNGLHVSTGGRPTYDLNGAAGGLFFDSAGTTAATISLDSNVLGAPANIAAALSNFSGDSSNALAIAQLNSKVNNYSSSYKTLVAQIGLDVQAAKSVTSQDAAFMKQLQTLRDSNSGVSLDEELAALIKYQRSYQASARLITTATEMMDTVIAMMR</sequence>
<dbReference type="EMBL" id="OW150024">
    <property type="protein sequence ID" value="CAH2030015.1"/>
    <property type="molecule type" value="Genomic_DNA"/>
</dbReference>
<evidence type="ECO:0000259" key="10">
    <source>
        <dbReference type="Pfam" id="PF22638"/>
    </source>
</evidence>
<keyword evidence="11" id="KW-0282">Flagellum</keyword>
<evidence type="ECO:0000313" key="12">
    <source>
        <dbReference type="Proteomes" id="UP001295463"/>
    </source>
</evidence>
<dbReference type="InterPro" id="IPR010930">
    <property type="entry name" value="Flg_bb/hook_C_dom"/>
</dbReference>
<keyword evidence="11" id="KW-0966">Cell projection</keyword>
<proteinExistence type="inferred from homology"/>
<organism evidence="11 12">
    <name type="scientific">Trichlorobacter ammonificans</name>
    <dbReference type="NCBI Taxonomy" id="2916410"/>
    <lineage>
        <taxon>Bacteria</taxon>
        <taxon>Pseudomonadati</taxon>
        <taxon>Thermodesulfobacteriota</taxon>
        <taxon>Desulfuromonadia</taxon>
        <taxon>Geobacterales</taxon>
        <taxon>Geobacteraceae</taxon>
        <taxon>Trichlorobacter</taxon>
    </lineage>
</organism>
<evidence type="ECO:0000256" key="2">
    <source>
        <dbReference type="ARBA" id="ARBA00004613"/>
    </source>
</evidence>
<keyword evidence="11" id="KW-0969">Cilium</keyword>
<dbReference type="Pfam" id="PF22638">
    <property type="entry name" value="FlgK_D1"/>
    <property type="match status" value="1"/>
</dbReference>
<protein>
    <recommendedName>
        <fullName evidence="4 7">Flagellar hook-associated protein 1</fullName>
        <shortName evidence="7">HAP1</shortName>
    </recommendedName>
</protein>
<dbReference type="PANTHER" id="PTHR30033:SF1">
    <property type="entry name" value="FLAGELLAR HOOK-ASSOCIATED PROTEIN 1"/>
    <property type="match status" value="1"/>
</dbReference>
<gene>
    <name evidence="7" type="primary">flgK</name>
    <name evidence="11" type="ORF">GEAMG1_0193</name>
</gene>
<evidence type="ECO:0000256" key="3">
    <source>
        <dbReference type="ARBA" id="ARBA00009677"/>
    </source>
</evidence>
<dbReference type="InterPro" id="IPR002371">
    <property type="entry name" value="FlgK"/>
</dbReference>
<comment type="similarity">
    <text evidence="3 7">Belongs to the flagella basal body rod proteins family.</text>
</comment>
<evidence type="ECO:0000259" key="8">
    <source>
        <dbReference type="Pfam" id="PF00460"/>
    </source>
</evidence>
<dbReference type="Proteomes" id="UP001295463">
    <property type="component" value="Chromosome"/>
</dbReference>
<feature type="domain" description="Flagellar basal-body/hook protein C-terminal" evidence="9">
    <location>
        <begin position="430"/>
        <end position="468"/>
    </location>
</feature>
<evidence type="ECO:0000256" key="7">
    <source>
        <dbReference type="RuleBase" id="RU362065"/>
    </source>
</evidence>
<evidence type="ECO:0000259" key="9">
    <source>
        <dbReference type="Pfam" id="PF06429"/>
    </source>
</evidence>
<evidence type="ECO:0000256" key="5">
    <source>
        <dbReference type="ARBA" id="ARBA00022525"/>
    </source>
</evidence>
<name>A0ABN8HGM2_9BACT</name>
<dbReference type="RefSeq" id="WP_305730988.1">
    <property type="nucleotide sequence ID" value="NZ_OW150024.1"/>
</dbReference>
<feature type="domain" description="Flagellar hook-associated protein FlgK helical" evidence="10">
    <location>
        <begin position="94"/>
        <end position="341"/>
    </location>
</feature>
<keyword evidence="12" id="KW-1185">Reference proteome</keyword>
<feature type="domain" description="Flagellar basal body rod protein N-terminal" evidence="8">
    <location>
        <begin position="13"/>
        <end position="36"/>
    </location>
</feature>
<evidence type="ECO:0000256" key="4">
    <source>
        <dbReference type="ARBA" id="ARBA00016244"/>
    </source>
</evidence>
<dbReference type="InterPro" id="IPR001444">
    <property type="entry name" value="Flag_bb_rod_N"/>
</dbReference>
<keyword evidence="5 7" id="KW-0964">Secreted</keyword>
<accession>A0ABN8HGM2</accession>
<dbReference type="InterPro" id="IPR053927">
    <property type="entry name" value="FlgK_helical"/>
</dbReference>